<dbReference type="AlphaFoldDB" id="A0A498C9R6"/>
<proteinExistence type="predicted"/>
<gene>
    <name evidence="1" type="ORF">DFR31_1002</name>
</gene>
<dbReference type="Proteomes" id="UP000275461">
    <property type="component" value="Unassembled WGS sequence"/>
</dbReference>
<organism evidence="1 2">
    <name type="scientific">Alkalispirillum mobile</name>
    <dbReference type="NCBI Taxonomy" id="85925"/>
    <lineage>
        <taxon>Bacteria</taxon>
        <taxon>Pseudomonadati</taxon>
        <taxon>Pseudomonadota</taxon>
        <taxon>Gammaproteobacteria</taxon>
        <taxon>Chromatiales</taxon>
        <taxon>Ectothiorhodospiraceae</taxon>
        <taxon>Alkalispirillum</taxon>
    </lineage>
</organism>
<reference evidence="1 2" key="1">
    <citation type="submission" date="2018-10" db="EMBL/GenBank/DDBJ databases">
        <title>Genomic Encyclopedia of Type Strains, Phase IV (KMG-IV): sequencing the most valuable type-strain genomes for metagenomic binning, comparative biology and taxonomic classification.</title>
        <authorList>
            <person name="Goeker M."/>
        </authorList>
    </citation>
    <scope>NUCLEOTIDE SEQUENCE [LARGE SCALE GENOMIC DNA]</scope>
    <source>
        <strain evidence="1 2">DSM 12769</strain>
    </source>
</reference>
<name>A0A498C9R6_9GAMM</name>
<accession>A0A498C9R6</accession>
<evidence type="ECO:0000313" key="1">
    <source>
        <dbReference type="EMBL" id="RLK51086.1"/>
    </source>
</evidence>
<evidence type="ECO:0000313" key="2">
    <source>
        <dbReference type="Proteomes" id="UP000275461"/>
    </source>
</evidence>
<comment type="caution">
    <text evidence="1">The sequence shown here is derived from an EMBL/GenBank/DDBJ whole genome shotgun (WGS) entry which is preliminary data.</text>
</comment>
<sequence>MTDTGGKMMTAANKRFQTDAKTHALLCYSLRSNNNTKALRFRRS</sequence>
<protein>
    <submittedName>
        <fullName evidence="1">Uncharacterized protein</fullName>
    </submittedName>
</protein>
<dbReference type="EMBL" id="RCDA01000001">
    <property type="protein sequence ID" value="RLK51086.1"/>
    <property type="molecule type" value="Genomic_DNA"/>
</dbReference>
<keyword evidence="2" id="KW-1185">Reference proteome</keyword>